<evidence type="ECO:0000256" key="6">
    <source>
        <dbReference type="SAM" id="MobiDB-lite"/>
    </source>
</evidence>
<evidence type="ECO:0000256" key="5">
    <source>
        <dbReference type="ARBA" id="ARBA00023136"/>
    </source>
</evidence>
<proteinExistence type="inferred from homology"/>
<comment type="similarity">
    <text evidence="2">Belongs to the TerC family.</text>
</comment>
<dbReference type="NCBIfam" id="TIGR03716">
    <property type="entry name" value="R_switched_YkoY"/>
    <property type="match status" value="1"/>
</dbReference>
<evidence type="ECO:0000256" key="7">
    <source>
        <dbReference type="SAM" id="Phobius"/>
    </source>
</evidence>
<feature type="transmembrane region" description="Helical" evidence="7">
    <location>
        <begin position="280"/>
        <end position="299"/>
    </location>
</feature>
<feature type="transmembrane region" description="Helical" evidence="7">
    <location>
        <begin position="198"/>
        <end position="220"/>
    </location>
</feature>
<gene>
    <name evidence="8" type="ORF">ElP_21610</name>
</gene>
<evidence type="ECO:0000313" key="9">
    <source>
        <dbReference type="Proteomes" id="UP000317835"/>
    </source>
</evidence>
<dbReference type="Pfam" id="PF03741">
    <property type="entry name" value="TerC"/>
    <property type="match status" value="1"/>
</dbReference>
<keyword evidence="3 7" id="KW-0812">Transmembrane</keyword>
<feature type="transmembrane region" description="Helical" evidence="7">
    <location>
        <begin position="20"/>
        <end position="44"/>
    </location>
</feature>
<comment type="subcellular location">
    <subcellularLocation>
        <location evidence="1">Membrane</location>
        <topology evidence="1">Multi-pass membrane protein</topology>
    </subcellularLocation>
</comment>
<keyword evidence="9" id="KW-1185">Reference proteome</keyword>
<dbReference type="KEGG" id="tpla:ElP_21610"/>
<dbReference type="GO" id="GO:0016020">
    <property type="term" value="C:membrane"/>
    <property type="evidence" value="ECO:0007669"/>
    <property type="project" value="UniProtKB-SubCell"/>
</dbReference>
<keyword evidence="4 7" id="KW-1133">Transmembrane helix</keyword>
<organism evidence="8 9">
    <name type="scientific">Tautonia plasticadhaerens</name>
    <dbReference type="NCBI Taxonomy" id="2527974"/>
    <lineage>
        <taxon>Bacteria</taxon>
        <taxon>Pseudomonadati</taxon>
        <taxon>Planctomycetota</taxon>
        <taxon>Planctomycetia</taxon>
        <taxon>Isosphaerales</taxon>
        <taxon>Isosphaeraceae</taxon>
        <taxon>Tautonia</taxon>
    </lineage>
</organism>
<evidence type="ECO:0000256" key="4">
    <source>
        <dbReference type="ARBA" id="ARBA00022989"/>
    </source>
</evidence>
<dbReference type="OrthoDB" id="9806211at2"/>
<accession>A0A518H0A5</accession>
<feature type="transmembrane region" description="Helical" evidence="7">
    <location>
        <begin position="56"/>
        <end position="76"/>
    </location>
</feature>
<dbReference type="InterPro" id="IPR005496">
    <property type="entry name" value="Integral_membrane_TerC"/>
</dbReference>
<evidence type="ECO:0000256" key="2">
    <source>
        <dbReference type="ARBA" id="ARBA00007511"/>
    </source>
</evidence>
<evidence type="ECO:0000256" key="3">
    <source>
        <dbReference type="ARBA" id="ARBA00022692"/>
    </source>
</evidence>
<dbReference type="PANTHER" id="PTHR30238">
    <property type="entry name" value="MEMBRANE BOUND PREDICTED REDOX MODULATOR"/>
    <property type="match status" value="1"/>
</dbReference>
<evidence type="ECO:0000256" key="1">
    <source>
        <dbReference type="ARBA" id="ARBA00004141"/>
    </source>
</evidence>
<protein>
    <submittedName>
        <fullName evidence="8">Integral membrane protein TerC family protein</fullName>
    </submittedName>
</protein>
<dbReference type="EMBL" id="CP036426">
    <property type="protein sequence ID" value="QDV34276.1"/>
    <property type="molecule type" value="Genomic_DNA"/>
</dbReference>
<evidence type="ECO:0000313" key="8">
    <source>
        <dbReference type="EMBL" id="QDV34276.1"/>
    </source>
</evidence>
<feature type="compositionally biased region" description="Low complexity" evidence="6">
    <location>
        <begin position="116"/>
        <end position="132"/>
    </location>
</feature>
<dbReference type="InterPro" id="IPR022493">
    <property type="entry name" value="CHP03716_TM_YkoY"/>
</dbReference>
<dbReference type="AlphaFoldDB" id="A0A518H0A5"/>
<reference evidence="8 9" key="1">
    <citation type="submission" date="2019-02" db="EMBL/GenBank/DDBJ databases">
        <title>Deep-cultivation of Planctomycetes and their phenomic and genomic characterization uncovers novel biology.</title>
        <authorList>
            <person name="Wiegand S."/>
            <person name="Jogler M."/>
            <person name="Boedeker C."/>
            <person name="Pinto D."/>
            <person name="Vollmers J."/>
            <person name="Rivas-Marin E."/>
            <person name="Kohn T."/>
            <person name="Peeters S.H."/>
            <person name="Heuer A."/>
            <person name="Rast P."/>
            <person name="Oberbeckmann S."/>
            <person name="Bunk B."/>
            <person name="Jeske O."/>
            <person name="Meyerdierks A."/>
            <person name="Storesund J.E."/>
            <person name="Kallscheuer N."/>
            <person name="Luecker S."/>
            <person name="Lage O.M."/>
            <person name="Pohl T."/>
            <person name="Merkel B.J."/>
            <person name="Hornburger P."/>
            <person name="Mueller R.-W."/>
            <person name="Bruemmer F."/>
            <person name="Labrenz M."/>
            <person name="Spormann A.M."/>
            <person name="Op den Camp H."/>
            <person name="Overmann J."/>
            <person name="Amann R."/>
            <person name="Jetten M.S.M."/>
            <person name="Mascher T."/>
            <person name="Medema M.H."/>
            <person name="Devos D.P."/>
            <person name="Kaster A.-K."/>
            <person name="Ovreas L."/>
            <person name="Rohde M."/>
            <person name="Galperin M.Y."/>
            <person name="Jogler C."/>
        </authorList>
    </citation>
    <scope>NUCLEOTIDE SEQUENCE [LARGE SCALE GENOMIC DNA]</scope>
    <source>
        <strain evidence="8 9">ElP</strain>
    </source>
</reference>
<feature type="transmembrane region" description="Helical" evidence="7">
    <location>
        <begin position="227"/>
        <end position="245"/>
    </location>
</feature>
<keyword evidence="5 7" id="KW-0472">Membrane</keyword>
<dbReference type="Proteomes" id="UP000317835">
    <property type="component" value="Chromosome"/>
</dbReference>
<dbReference type="PANTHER" id="PTHR30238:SF6">
    <property type="entry name" value="TERC-LIKE PROTEIN"/>
    <property type="match status" value="1"/>
</dbReference>
<feature type="region of interest" description="Disordered" evidence="6">
    <location>
        <begin position="116"/>
        <end position="144"/>
    </location>
</feature>
<name>A0A518H0A5_9BACT</name>
<sequence>MPESDPLIEALSAADWMTLGGTILTLVALEGLLSADNALVLAVMVRHLPRDQQKKALRYGIIGAFVFRFIAVLLAAKILDYWQLEVVGGLYLLQLAVRHLIHGEEDHHLEQAEADALPDPAPDSADSQVSPALHEPAPPASVRKRRRKKGGFWATVAGVELADIAFSIDSILAAVALADGLPEHLRDLHFVFFPLETWVIYIGGVLGIITMRYVAGYFLLLLNRFKGLAVGAYVLVGWIGIKLIGSGLHHALYREEARLTDGWRGEVPDWFARNLEMPPWFFWGVMLLILVMSMVLSPARKPQSAG</sequence>